<feature type="region of interest" description="Disordered" evidence="1">
    <location>
        <begin position="142"/>
        <end position="172"/>
    </location>
</feature>
<evidence type="ECO:0000313" key="2">
    <source>
        <dbReference type="EMBL" id="GMH62030.1"/>
    </source>
</evidence>
<proteinExistence type="predicted"/>
<reference evidence="3" key="1">
    <citation type="journal article" date="2023" name="Commun. Biol.">
        <title>Genome analysis of Parmales, the sister group of diatoms, reveals the evolutionary specialization of diatoms from phago-mixotrophs to photoautotrophs.</title>
        <authorList>
            <person name="Ban H."/>
            <person name="Sato S."/>
            <person name="Yoshikawa S."/>
            <person name="Yamada K."/>
            <person name="Nakamura Y."/>
            <person name="Ichinomiya M."/>
            <person name="Sato N."/>
            <person name="Blanc-Mathieu R."/>
            <person name="Endo H."/>
            <person name="Kuwata A."/>
            <person name="Ogata H."/>
        </authorList>
    </citation>
    <scope>NUCLEOTIDE SEQUENCE [LARGE SCALE GENOMIC DNA]</scope>
    <source>
        <strain evidence="3">NIES 3700</strain>
    </source>
</reference>
<feature type="compositionally biased region" description="Low complexity" evidence="1">
    <location>
        <begin position="49"/>
        <end position="72"/>
    </location>
</feature>
<evidence type="ECO:0000313" key="3">
    <source>
        <dbReference type="Proteomes" id="UP001165122"/>
    </source>
</evidence>
<gene>
    <name evidence="2" type="ORF">TrLO_g8069</name>
</gene>
<comment type="caution">
    <text evidence="2">The sequence shown here is derived from an EMBL/GenBank/DDBJ whole genome shotgun (WGS) entry which is preliminary data.</text>
</comment>
<dbReference type="Proteomes" id="UP001165122">
    <property type="component" value="Unassembled WGS sequence"/>
</dbReference>
<keyword evidence="3" id="KW-1185">Reference proteome</keyword>
<accession>A0A9W7E1N6</accession>
<evidence type="ECO:0000256" key="1">
    <source>
        <dbReference type="SAM" id="MobiDB-lite"/>
    </source>
</evidence>
<protein>
    <submittedName>
        <fullName evidence="2">Uncharacterized protein</fullName>
    </submittedName>
</protein>
<dbReference type="AlphaFoldDB" id="A0A9W7E1N6"/>
<sequence>MAAQSLSDGPSIQRPEVHEFTPFSLPYPPSLLFEPTPFLSVVDGTSITTSGSSSARPASSLHPPSSTTSDPLLSPPAPLSPFSSLFERFFSTLCSFDRPITAGVVQRNPKTLVFRCSKSQSEFKSGRIIGCLAPGRRVGGKGEKEYLFPKKKRRQGGNGDAQVDFGGQVRPN</sequence>
<feature type="region of interest" description="Disordered" evidence="1">
    <location>
        <begin position="49"/>
        <end position="75"/>
    </location>
</feature>
<name>A0A9W7E1N6_9STRA</name>
<dbReference type="EMBL" id="BRXW01000513">
    <property type="protein sequence ID" value="GMH62030.1"/>
    <property type="molecule type" value="Genomic_DNA"/>
</dbReference>
<organism evidence="2 3">
    <name type="scientific">Triparma laevis f. longispina</name>
    <dbReference type="NCBI Taxonomy" id="1714387"/>
    <lineage>
        <taxon>Eukaryota</taxon>
        <taxon>Sar</taxon>
        <taxon>Stramenopiles</taxon>
        <taxon>Ochrophyta</taxon>
        <taxon>Bolidophyceae</taxon>
        <taxon>Parmales</taxon>
        <taxon>Triparmaceae</taxon>
        <taxon>Triparma</taxon>
    </lineage>
</organism>